<dbReference type="PANTHER" id="PTHR22617:SF23">
    <property type="entry name" value="CHEMOTAXIS PROTEIN CHEW"/>
    <property type="match status" value="1"/>
</dbReference>
<dbReference type="Gene3D" id="2.40.50.180">
    <property type="entry name" value="CheA-289, Domain 4"/>
    <property type="match status" value="1"/>
</dbReference>
<dbReference type="InterPro" id="IPR039315">
    <property type="entry name" value="CheW"/>
</dbReference>
<proteinExistence type="predicted"/>
<organism evidence="2 3">
    <name type="scientific">Chungangia koreensis</name>
    <dbReference type="NCBI Taxonomy" id="752657"/>
    <lineage>
        <taxon>Bacteria</taxon>
        <taxon>Bacillati</taxon>
        <taxon>Bacillota</taxon>
        <taxon>Bacilli</taxon>
        <taxon>Lactobacillales</taxon>
        <taxon>Chungangia</taxon>
    </lineage>
</organism>
<evidence type="ECO:0000259" key="1">
    <source>
        <dbReference type="PROSITE" id="PS50851"/>
    </source>
</evidence>
<dbReference type="Gene3D" id="2.30.30.40">
    <property type="entry name" value="SH3 Domains"/>
    <property type="match status" value="1"/>
</dbReference>
<dbReference type="Pfam" id="PF01584">
    <property type="entry name" value="CheW"/>
    <property type="match status" value="1"/>
</dbReference>
<dbReference type="Proteomes" id="UP001595817">
    <property type="component" value="Unassembled WGS sequence"/>
</dbReference>
<accession>A0ABV8X8W6</accession>
<name>A0ABV8X8W6_9LACT</name>
<comment type="caution">
    <text evidence="2">The sequence shown here is derived from an EMBL/GenBank/DDBJ whole genome shotgun (WGS) entry which is preliminary data.</text>
</comment>
<gene>
    <name evidence="2" type="ORF">ACFOZY_09190</name>
</gene>
<dbReference type="SUPFAM" id="SSF50341">
    <property type="entry name" value="CheW-like"/>
    <property type="match status" value="1"/>
</dbReference>
<dbReference type="PROSITE" id="PS50851">
    <property type="entry name" value="CHEW"/>
    <property type="match status" value="1"/>
</dbReference>
<dbReference type="InterPro" id="IPR036061">
    <property type="entry name" value="CheW-like_dom_sf"/>
</dbReference>
<feature type="domain" description="CheW-like" evidence="1">
    <location>
        <begin position="1"/>
        <end position="137"/>
    </location>
</feature>
<dbReference type="PANTHER" id="PTHR22617">
    <property type="entry name" value="CHEMOTAXIS SENSOR HISTIDINE KINASE-RELATED"/>
    <property type="match status" value="1"/>
</dbReference>
<evidence type="ECO:0000313" key="2">
    <source>
        <dbReference type="EMBL" id="MFC4410585.1"/>
    </source>
</evidence>
<reference evidence="3" key="1">
    <citation type="journal article" date="2019" name="Int. J. Syst. Evol. Microbiol.">
        <title>The Global Catalogue of Microorganisms (GCM) 10K type strain sequencing project: providing services to taxonomists for standard genome sequencing and annotation.</title>
        <authorList>
            <consortium name="The Broad Institute Genomics Platform"/>
            <consortium name="The Broad Institute Genome Sequencing Center for Infectious Disease"/>
            <person name="Wu L."/>
            <person name="Ma J."/>
        </authorList>
    </citation>
    <scope>NUCLEOTIDE SEQUENCE [LARGE SCALE GENOMIC DNA]</scope>
    <source>
        <strain evidence="3">CCUG 59778</strain>
    </source>
</reference>
<dbReference type="InterPro" id="IPR002545">
    <property type="entry name" value="CheW-lke_dom"/>
</dbReference>
<dbReference type="EMBL" id="JBHSEC010000019">
    <property type="protein sequence ID" value="MFC4410585.1"/>
    <property type="molecule type" value="Genomic_DNA"/>
</dbReference>
<protein>
    <submittedName>
        <fullName evidence="2">Chemotaxis protein CheW</fullName>
    </submittedName>
</protein>
<keyword evidence="3" id="KW-1185">Reference proteome</keyword>
<sequence length="148" mass="16883">MKFVVFQLDGKNYGVELQYIRSIEKVKEVRELPQTPHFYRGIINMRGEVISIIDLADYFHLGQISNVDENFVLITQYQDLVVGLMVDLATDVIEIDPSSIDDVPSIISEKYIQGILNLEDKMIVLLDIPNILDKDEILISKDLSDLAI</sequence>
<evidence type="ECO:0000313" key="3">
    <source>
        <dbReference type="Proteomes" id="UP001595817"/>
    </source>
</evidence>
<dbReference type="SMART" id="SM00260">
    <property type="entry name" value="CheW"/>
    <property type="match status" value="1"/>
</dbReference>
<dbReference type="RefSeq" id="WP_378154594.1">
    <property type="nucleotide sequence ID" value="NZ_JBHSEC010000019.1"/>
</dbReference>